<evidence type="ECO:0000256" key="7">
    <source>
        <dbReference type="SAM" id="SignalP"/>
    </source>
</evidence>
<dbReference type="InterPro" id="IPR001484">
    <property type="entry name" value="Pyrokinin_CS"/>
</dbReference>
<dbReference type="VEuPathDB" id="VectorBase:AALB006405"/>
<dbReference type="EnsemblMetazoa" id="AALB006405-RA">
    <property type="protein sequence ID" value="AALB006405-PA"/>
    <property type="gene ID" value="AALB006405"/>
</dbReference>
<protein>
    <recommendedName>
        <fullName evidence="10">Pyrokinin</fullName>
    </recommendedName>
</protein>
<keyword evidence="5" id="KW-0527">Neuropeptide</keyword>
<reference evidence="8 9" key="1">
    <citation type="journal article" date="2017" name="G3 (Bethesda)">
        <title>The Physical Genome Mapping of Anopheles albimanus Corrected Scaffold Misassemblies and Identified Interarm Rearrangements in Genus Anopheles.</title>
        <authorList>
            <person name="Artemov G.N."/>
            <person name="Peery A.N."/>
            <person name="Jiang X."/>
            <person name="Tu Z."/>
            <person name="Stegniy V.N."/>
            <person name="Sharakhova M.V."/>
            <person name="Sharakhov I.V."/>
        </authorList>
    </citation>
    <scope>NUCLEOTIDE SEQUENCE [LARGE SCALE GENOMIC DNA]</scope>
    <source>
        <strain evidence="8 9">ALBI9_A</strain>
    </source>
</reference>
<feature type="region of interest" description="Disordered" evidence="6">
    <location>
        <begin position="163"/>
        <end position="182"/>
    </location>
</feature>
<evidence type="ECO:0000256" key="3">
    <source>
        <dbReference type="ARBA" id="ARBA00022525"/>
    </source>
</evidence>
<dbReference type="GO" id="GO:0005576">
    <property type="term" value="C:extracellular region"/>
    <property type="evidence" value="ECO:0007669"/>
    <property type="project" value="UniProtKB-SubCell"/>
</dbReference>
<dbReference type="RefSeq" id="XP_035790045.1">
    <property type="nucleotide sequence ID" value="XM_035934152.1"/>
</dbReference>
<proteinExistence type="inferred from homology"/>
<name>A0A182FIR0_ANOAL</name>
<dbReference type="STRING" id="7167.A0A182FIR0"/>
<dbReference type="GO" id="GO:0007218">
    <property type="term" value="P:neuropeptide signaling pathway"/>
    <property type="evidence" value="ECO:0007669"/>
    <property type="project" value="UniProtKB-KW"/>
</dbReference>
<evidence type="ECO:0000256" key="2">
    <source>
        <dbReference type="ARBA" id="ARBA00007714"/>
    </source>
</evidence>
<dbReference type="Proteomes" id="UP000069272">
    <property type="component" value="Chromosome X"/>
</dbReference>
<keyword evidence="4" id="KW-0027">Amidation</keyword>
<evidence type="ECO:0008006" key="10">
    <source>
        <dbReference type="Google" id="ProtNLM"/>
    </source>
</evidence>
<feature type="compositionally biased region" description="Low complexity" evidence="6">
    <location>
        <begin position="36"/>
        <end position="50"/>
    </location>
</feature>
<feature type="chain" id="PRO_5043915556" description="Pyrokinin" evidence="7">
    <location>
        <begin position="32"/>
        <end position="182"/>
    </location>
</feature>
<dbReference type="OrthoDB" id="6430009at2759"/>
<dbReference type="PROSITE" id="PS00539">
    <property type="entry name" value="PYROKININ"/>
    <property type="match status" value="1"/>
</dbReference>
<dbReference type="AlphaFoldDB" id="A0A182FIR0"/>
<evidence type="ECO:0000256" key="4">
    <source>
        <dbReference type="ARBA" id="ARBA00022815"/>
    </source>
</evidence>
<dbReference type="GO" id="GO:0005184">
    <property type="term" value="F:neuropeptide hormone activity"/>
    <property type="evidence" value="ECO:0007669"/>
    <property type="project" value="InterPro"/>
</dbReference>
<comment type="subcellular location">
    <subcellularLocation>
        <location evidence="1">Secreted</location>
    </subcellularLocation>
</comment>
<evidence type="ECO:0000313" key="9">
    <source>
        <dbReference type="Proteomes" id="UP000069272"/>
    </source>
</evidence>
<keyword evidence="3" id="KW-0964">Secreted</keyword>
<dbReference type="KEGG" id="aali:118465715"/>
<comment type="similarity">
    <text evidence="2">Belongs to the pyrokinin family.</text>
</comment>
<evidence type="ECO:0000256" key="1">
    <source>
        <dbReference type="ARBA" id="ARBA00004613"/>
    </source>
</evidence>
<reference evidence="8" key="2">
    <citation type="submission" date="2022-08" db="UniProtKB">
        <authorList>
            <consortium name="EnsemblMetazoa"/>
        </authorList>
    </citation>
    <scope>IDENTIFICATION</scope>
    <source>
        <strain evidence="8">STECLA/ALBI9_A</strain>
    </source>
</reference>
<feature type="signal peptide" evidence="7">
    <location>
        <begin position="1"/>
        <end position="31"/>
    </location>
</feature>
<dbReference type="VEuPathDB" id="VectorBase:AALB20_027137"/>
<keyword evidence="9" id="KW-1185">Reference proteome</keyword>
<feature type="region of interest" description="Disordered" evidence="6">
    <location>
        <begin position="36"/>
        <end position="56"/>
    </location>
</feature>
<keyword evidence="7" id="KW-0732">Signal</keyword>
<evidence type="ECO:0000256" key="6">
    <source>
        <dbReference type="SAM" id="MobiDB-lite"/>
    </source>
</evidence>
<accession>A0A182FIR0</accession>
<dbReference type="CTD" id="43541"/>
<evidence type="ECO:0000256" key="5">
    <source>
        <dbReference type="ARBA" id="ARBA00023320"/>
    </source>
</evidence>
<organism evidence="8 9">
    <name type="scientific">Anopheles albimanus</name>
    <name type="common">New world malaria mosquito</name>
    <dbReference type="NCBI Taxonomy" id="7167"/>
    <lineage>
        <taxon>Eukaryota</taxon>
        <taxon>Metazoa</taxon>
        <taxon>Ecdysozoa</taxon>
        <taxon>Arthropoda</taxon>
        <taxon>Hexapoda</taxon>
        <taxon>Insecta</taxon>
        <taxon>Pterygota</taxon>
        <taxon>Neoptera</taxon>
        <taxon>Endopterygota</taxon>
        <taxon>Diptera</taxon>
        <taxon>Nematocera</taxon>
        <taxon>Culicoidea</taxon>
        <taxon>Culicidae</taxon>
        <taxon>Anophelinae</taxon>
        <taxon>Anopheles</taxon>
    </lineage>
</organism>
<dbReference type="GeneID" id="118465715"/>
<evidence type="ECO:0000313" key="8">
    <source>
        <dbReference type="EnsemblMetazoa" id="AALB006405-PA"/>
    </source>
</evidence>
<sequence length="182" mass="19563">MLLHAVAVTGKMPIYLSLTLVLLLAVHHCRAEAEFEGASSSGSSSSSTGGRSKRGPTVGLFAFPRVGRSDPAELGLDGWDGSVALPSRELTDDYADDYDPIKESKRQGLVPFPRVGRAGARQDLAMAASRYWQAARNLQQQQQQQLLQPQVIIKRASGSGANGGMWFGPRLGKRATNGDQQL</sequence>